<evidence type="ECO:0000313" key="2">
    <source>
        <dbReference type="Proteomes" id="UP000028961"/>
    </source>
</evidence>
<dbReference type="OrthoDB" id="27215at10239"/>
<accession>A0A076G5N5</accession>
<dbReference type="GeneID" id="22475364"/>
<dbReference type="KEGG" id="vg:22475364"/>
<protein>
    <submittedName>
        <fullName evidence="1">Uncharacterized protein</fullName>
    </submittedName>
</protein>
<reference evidence="1 2" key="1">
    <citation type="journal article" date="2015" name="Genome Announc.">
        <title>Genomic Analysis of Broad-Host-Range Enterobacteriophage Av-05.</title>
        <authorList>
            <person name="Amarillas L."/>
            <person name="Lopez-Cuevas O."/>
            <person name="Leon-Felix J."/>
            <person name="Castro-Del Campo N."/>
            <person name="Gerba C.P."/>
            <person name="Chaidez C."/>
        </authorList>
    </citation>
    <scope>NUCLEOTIDE SEQUENCE [LARGE SCALE GENOMIC DNA]</scope>
</reference>
<gene>
    <name evidence="1" type="ORF">Av05_0023</name>
</gene>
<organism evidence="1 2">
    <name type="scientific">Escherichia phage Av-05</name>
    <dbReference type="NCBI Taxonomy" id="1527519"/>
    <lineage>
        <taxon>Viruses</taxon>
        <taxon>Duplodnaviria</taxon>
        <taxon>Heunggongvirae</taxon>
        <taxon>Uroviricota</taxon>
        <taxon>Caudoviricetes</taxon>
        <taxon>Vequintavirinae</taxon>
        <taxon>Avunavirus</taxon>
        <taxon>Avunavirus Av05</taxon>
    </lineage>
</organism>
<dbReference type="RefSeq" id="YP_009111097.1">
    <property type="nucleotide sequence ID" value="NC_025830.1"/>
</dbReference>
<proteinExistence type="predicted"/>
<sequence>MRSIAYYKFKCWEKLYDLSYLIFGNLPVTEDIKHKMYLAYMKYRLHERKSG</sequence>
<dbReference type="EMBL" id="KM190144">
    <property type="protein sequence ID" value="AII27566.1"/>
    <property type="molecule type" value="Genomic_DNA"/>
</dbReference>
<evidence type="ECO:0000313" key="1">
    <source>
        <dbReference type="EMBL" id="AII27566.1"/>
    </source>
</evidence>
<name>A0A076G5N5_9CAUD</name>
<dbReference type="Proteomes" id="UP000028961">
    <property type="component" value="Segment"/>
</dbReference>
<keyword evidence="2" id="KW-1185">Reference proteome</keyword>